<sequence length="2509" mass="281915">MKPSLRTFCPFLQAGKSILNALILTFAFISASSLEILAQVPVPDAPDLIEQSDKGRLNDDNITNDTAPFFQGTVMPNATVSIYSDQAGLLATDKANALGYYIIQVPNEPSRLLQDGEHKITATQNVAGDVSERSEALLVTIDTVIPDQPATTDLDIFSDFGFSREDEITNDSLPTFVGTTEPKSIVTVFYGDQISLGSDLADPVTGEYAVEIKVQLPEGHHDITITVTDEAGNTSAESESLGVEIDRTPPVKASLPSIDKIEDTGNHEGLHPERELDYITYDNELTFLGSKEQDTRIAIVTRDEWELLQLFLDIYTDYVRVTDTLNEIIILAYGSDAAEIIKNIPKDKNESVGYYIKIFSPFDVISNFEEGEEDRQVVDYSKVSRTLVESKYELLAISWDRAGNYSVSEVRNLEVDMTAPATKIDMVDESDSYYTNYFIEYFLNQPEDRQKQLTENEFTIEYASTRIFTSDDFHDWNIYQSEIVTIPTEYADEFRDYYRVDGSHRRIITEHVDNYTQIVDPEFMILNERGQCIYFKLFDSNGTLLDEFEMHDLQTLIQDYKFAQPLEDGTYRMEYTNIDIAGNESNHFVEFFIDTESPVVSKASIIDLDDTGRTIDDELTEKTIFSLEGTAENRSNIELWYILGSKTPMPGLDLNKVDTIVGLDTTSYVGNYLIDLSDSIPHLPDGEHTFLTKAYDSANNVSLAKFNAVVRTVPQVPDVTQNLVTDEEKPIDVVITRDYENVPAVSYFKITDIKNGTVTFINEDGETVDVKNHDYLKIPAGDESIIVTYLPNKDLFSYDKDEDDKFSFNVQASKAPKNEDESGLKMDLIANPEPEVTAKVPVKIHVLPVNDHPLFNVNHITIYEDQNWEASASWVSGIDDGPVTDDEGQTYKFDILEIEDPTYFTEDNQPHFTDDVQGVLDFSLAENKFGQTSLTIRLKDDGGIERNGVDTLVRELIINVTPVPDNPRITQSGEVVKDNELWMLEDGVEVLADQNGEDSLAYNPIMFSIEKNELDGDEIIGFYIESMIESRGKMFYIDGRGNRRFIYNYDFVNINDALVVGYIPELHFNDDQPEFNNKLEQSEIDIVPYFDIIAVMDEVPDEYQQSKERGNARIVIEPINDEPEFVVSDWNIDVESEAEAKYFDKDRVVNKLTPGGGVDELGQNFDFKITNLEELRATGVFTDDGLPKLVLDQYKEKGNLQFTIVPNAEGRVEVKVVMYDDGIKDLVRGDDNDTDEESIFIEIKRTDYYAATDIELDPNHIKKESPSGTEVGTITFNDVDLPDDSHIIEKVDGEGSEHNDYFDINNWVVSTSQDLPDFGELEELSIRVKITDSYDKVAEKILVIRLTDKDVIKSSIPVLTSDYESINEDQTFAELKGEGKILKFGIGELETDAEITHFFISDLTNGTLHHLADGTLIDIDFPITVDQAVNDGIIFVPDADYFGPASFKIQAAKDNNELAISDPLDVNLTVNPINDKPFFEIDIREDLVKENEIYKYYISQDTKVHSLVDVIKNISVGPANESEQVYTFNITHDQANDLYFESLPVVSPLQGLITDATLGTLDFELSNNAIGNITLTITLEDDGEPVESHVETLILVIGDKPDVPVIPTDPTIPDGEYAKVIWEDQELILSEIISKNAGDSETVKYVKFSDFSNLNGKITLGDNIVSVDELIEFDKLSEVKFVPNKDYFGDASFTVKSSDGQEESASAVVNIKIEPVNDQPIFDPLTVTIELEEDQLDEENYVLRNIFETISVGPENESDQIFTSIEEFTYDESYFSIDPVLTINDLNLNFSLAEDVNGQTSITFKIKDNGGVDRNGVDLSETITIVLDIASKADKPDITDPEVTDPTDPTDTRLYHFVTLEDTPFEFVEELVGRNDVDGGGDLYIKISNILNGSIKSGDQTITTEGYVHIDDINQITFVPAQDYFGQVSFDLQATTAIEGGNLSESVQVLGKVLPVNDKPSFEVDNVTIFSSTNIYEYKSSVVDALNTGGITSLEDYQSVSITYSVEFVNESDKDLFFDGNEPSIDNEGNLSFILKADPPQGIIELIAVANDHEEEENLSDPVKFNIIINEGEPPVTEKPVVGTNPVDGGNVWWTYEDTTLEGIVVKTSETDKVTQVFYVSTVKHGTLYFTNEDGELEQIEKGFITKGQAFLGLTFVPDPDYFNITDIDPAGFVINGALAEDINLIGDGAFIQIPVYPINDQPEFNAIDTLIVDQSAEIIELKEVILSNIYNGAYNEYYQYDTTLIAITNSDELKDNPIFGPDPYILKDYLDSTGVLHVEVPATLYGDAWIHYVVVEHLELENRLREDSLYFQVKREDNIAPDSIVLDPYQVMEQRPEGTFVGLLYTYDKNIVDSHVYQMVDGEGDEGNDYFEIRGDSVFTMTEFYYDQGDLYTIRVRSTDERGAWVEEVLEIEILPDYGLDLVIPNAFTPNGDFVNDTWEIDNIRIHESVTVEIFNSRGTQVYYSNGYDKPWDGRFNGSVLPKASYYFVIKLNDENGRVFKGTVSILK</sequence>
<name>A0AAE4BST4_9BACT</name>
<proteinExistence type="predicted"/>
<feature type="domain" description="Cadherin" evidence="1">
    <location>
        <begin position="1261"/>
        <end position="1359"/>
    </location>
</feature>
<dbReference type="EMBL" id="JAVDQD010000002">
    <property type="protein sequence ID" value="MDR6239158.1"/>
    <property type="molecule type" value="Genomic_DNA"/>
</dbReference>
<dbReference type="PROSITE" id="PS50268">
    <property type="entry name" value="CADHERIN_2"/>
    <property type="match status" value="1"/>
</dbReference>
<dbReference type="Pfam" id="PF19077">
    <property type="entry name" value="Big_13"/>
    <property type="match status" value="2"/>
</dbReference>
<dbReference type="GO" id="GO:0007156">
    <property type="term" value="P:homophilic cell adhesion via plasma membrane adhesion molecules"/>
    <property type="evidence" value="ECO:0007669"/>
    <property type="project" value="InterPro"/>
</dbReference>
<dbReference type="InterPro" id="IPR013783">
    <property type="entry name" value="Ig-like_fold"/>
</dbReference>
<dbReference type="InterPro" id="IPR044016">
    <property type="entry name" value="Big_13"/>
</dbReference>
<dbReference type="InterPro" id="IPR026341">
    <property type="entry name" value="T9SS_type_B"/>
</dbReference>
<dbReference type="GO" id="GO:0005509">
    <property type="term" value="F:calcium ion binding"/>
    <property type="evidence" value="ECO:0007669"/>
    <property type="project" value="InterPro"/>
</dbReference>
<protein>
    <submittedName>
        <fullName evidence="2">Gliding motility-associated-like protein</fullName>
    </submittedName>
</protein>
<dbReference type="Proteomes" id="UP001185092">
    <property type="component" value="Unassembled WGS sequence"/>
</dbReference>
<dbReference type="Gene3D" id="2.60.40.10">
    <property type="entry name" value="Immunoglobulins"/>
    <property type="match status" value="2"/>
</dbReference>
<dbReference type="NCBIfam" id="TIGR04131">
    <property type="entry name" value="Bac_Flav_CTERM"/>
    <property type="match status" value="1"/>
</dbReference>
<evidence type="ECO:0000313" key="2">
    <source>
        <dbReference type="EMBL" id="MDR6239158.1"/>
    </source>
</evidence>
<gene>
    <name evidence="2" type="ORF">HNQ88_002195</name>
</gene>
<dbReference type="RefSeq" id="WP_309938709.1">
    <property type="nucleotide sequence ID" value="NZ_AP025305.1"/>
</dbReference>
<evidence type="ECO:0000313" key="3">
    <source>
        <dbReference type="Proteomes" id="UP001185092"/>
    </source>
</evidence>
<evidence type="ECO:0000259" key="1">
    <source>
        <dbReference type="PROSITE" id="PS50268"/>
    </source>
</evidence>
<accession>A0AAE4BST4</accession>
<keyword evidence="3" id="KW-1185">Reference proteome</keyword>
<organism evidence="2 3">
    <name type="scientific">Aureibacter tunicatorum</name>
    <dbReference type="NCBI Taxonomy" id="866807"/>
    <lineage>
        <taxon>Bacteria</taxon>
        <taxon>Pseudomonadati</taxon>
        <taxon>Bacteroidota</taxon>
        <taxon>Cytophagia</taxon>
        <taxon>Cytophagales</taxon>
        <taxon>Persicobacteraceae</taxon>
        <taxon>Aureibacter</taxon>
    </lineage>
</organism>
<dbReference type="Pfam" id="PF13585">
    <property type="entry name" value="CHU_C"/>
    <property type="match status" value="1"/>
</dbReference>
<dbReference type="GO" id="GO:0016020">
    <property type="term" value="C:membrane"/>
    <property type="evidence" value="ECO:0007669"/>
    <property type="project" value="InterPro"/>
</dbReference>
<dbReference type="InterPro" id="IPR002126">
    <property type="entry name" value="Cadherin-like_dom"/>
</dbReference>
<comment type="caution">
    <text evidence="2">The sequence shown here is derived from an EMBL/GenBank/DDBJ whole genome shotgun (WGS) entry which is preliminary data.</text>
</comment>
<reference evidence="2" key="1">
    <citation type="submission" date="2023-07" db="EMBL/GenBank/DDBJ databases">
        <title>Genomic Encyclopedia of Type Strains, Phase IV (KMG-IV): sequencing the most valuable type-strain genomes for metagenomic binning, comparative biology and taxonomic classification.</title>
        <authorList>
            <person name="Goeker M."/>
        </authorList>
    </citation>
    <scope>NUCLEOTIDE SEQUENCE</scope>
    <source>
        <strain evidence="2">DSM 26174</strain>
    </source>
</reference>